<keyword evidence="2" id="KW-1185">Reference proteome</keyword>
<dbReference type="EMBL" id="JALNTZ010000004">
    <property type="protein sequence ID" value="KAJ3654647.1"/>
    <property type="molecule type" value="Genomic_DNA"/>
</dbReference>
<proteinExistence type="predicted"/>
<name>A0AA38IDN4_9CUCU</name>
<comment type="caution">
    <text evidence="1">The sequence shown here is derived from an EMBL/GenBank/DDBJ whole genome shotgun (WGS) entry which is preliminary data.</text>
</comment>
<evidence type="ECO:0000313" key="2">
    <source>
        <dbReference type="Proteomes" id="UP001168821"/>
    </source>
</evidence>
<reference evidence="1" key="1">
    <citation type="journal article" date="2023" name="G3 (Bethesda)">
        <title>Whole genome assemblies of Zophobas morio and Tenebrio molitor.</title>
        <authorList>
            <person name="Kaur S."/>
            <person name="Stinson S.A."/>
            <person name="diCenzo G.C."/>
        </authorList>
    </citation>
    <scope>NUCLEOTIDE SEQUENCE</scope>
    <source>
        <strain evidence="1">QUZm001</strain>
    </source>
</reference>
<sequence>MGHKENERANVLARQDSERGFIDLQVPNSIQMKTLHEIMSSSRIVDLEPAVLRAEGFDEKRSEELLRLCRKHLRIEVPQSNTWAPSAWLLVAHAECA</sequence>
<gene>
    <name evidence="1" type="ORF">Zmor_013821</name>
</gene>
<evidence type="ECO:0000313" key="1">
    <source>
        <dbReference type="EMBL" id="KAJ3654647.1"/>
    </source>
</evidence>
<organism evidence="1 2">
    <name type="scientific">Zophobas morio</name>
    <dbReference type="NCBI Taxonomy" id="2755281"/>
    <lineage>
        <taxon>Eukaryota</taxon>
        <taxon>Metazoa</taxon>
        <taxon>Ecdysozoa</taxon>
        <taxon>Arthropoda</taxon>
        <taxon>Hexapoda</taxon>
        <taxon>Insecta</taxon>
        <taxon>Pterygota</taxon>
        <taxon>Neoptera</taxon>
        <taxon>Endopterygota</taxon>
        <taxon>Coleoptera</taxon>
        <taxon>Polyphaga</taxon>
        <taxon>Cucujiformia</taxon>
        <taxon>Tenebrionidae</taxon>
        <taxon>Zophobas</taxon>
    </lineage>
</organism>
<protein>
    <submittedName>
        <fullName evidence="1">Uncharacterized protein</fullName>
    </submittedName>
</protein>
<dbReference type="Proteomes" id="UP001168821">
    <property type="component" value="Unassembled WGS sequence"/>
</dbReference>
<accession>A0AA38IDN4</accession>
<dbReference type="AlphaFoldDB" id="A0AA38IDN4"/>